<feature type="region of interest" description="Disordered" evidence="7">
    <location>
        <begin position="1640"/>
        <end position="1706"/>
    </location>
</feature>
<keyword evidence="5" id="KW-0689">Ribosomal protein</keyword>
<evidence type="ECO:0000259" key="8">
    <source>
        <dbReference type="PROSITE" id="PS50837"/>
    </source>
</evidence>
<feature type="compositionally biased region" description="Polar residues" evidence="7">
    <location>
        <begin position="1989"/>
        <end position="2000"/>
    </location>
</feature>
<dbReference type="GO" id="GO:0022626">
    <property type="term" value="C:cytosolic ribosome"/>
    <property type="evidence" value="ECO:0007669"/>
    <property type="project" value="UniProtKB-ARBA"/>
</dbReference>
<dbReference type="InterPro" id="IPR010775">
    <property type="entry name" value="DUF1365"/>
</dbReference>
<dbReference type="SUPFAM" id="SSF56801">
    <property type="entry name" value="Acetyl-CoA synthetase-like"/>
    <property type="match status" value="1"/>
</dbReference>
<proteinExistence type="inferred from homology"/>
<dbReference type="Pfam" id="PF23562">
    <property type="entry name" value="AMP-binding_C_3"/>
    <property type="match status" value="1"/>
</dbReference>
<dbReference type="Gene3D" id="6.10.250.1270">
    <property type="match status" value="1"/>
</dbReference>
<feature type="compositionally biased region" description="Basic residues" evidence="7">
    <location>
        <begin position="1274"/>
        <end position="1283"/>
    </location>
</feature>
<dbReference type="SUPFAM" id="SSF51735">
    <property type="entry name" value="NAD(P)-binding Rossmann-fold domains"/>
    <property type="match status" value="1"/>
</dbReference>
<name>A0A8H6M639_9AGAR</name>
<dbReference type="PANTHER" id="PTHR43439:SF2">
    <property type="entry name" value="ENZYME, PUTATIVE (JCVI)-RELATED"/>
    <property type="match status" value="1"/>
</dbReference>
<dbReference type="InterPro" id="IPR000988">
    <property type="entry name" value="Ribosomal_eL24-rel_N"/>
</dbReference>
<dbReference type="Gene3D" id="3.40.50.12780">
    <property type="entry name" value="N-terminal domain of ligase-like"/>
    <property type="match status" value="1"/>
</dbReference>
<feature type="region of interest" description="Disordered" evidence="7">
    <location>
        <begin position="376"/>
        <end position="412"/>
    </location>
</feature>
<dbReference type="InterPro" id="IPR027417">
    <property type="entry name" value="P-loop_NTPase"/>
</dbReference>
<dbReference type="InterPro" id="IPR043708">
    <property type="entry name" value="DUF5648"/>
</dbReference>
<organism evidence="9 10">
    <name type="scientific">Ephemerocybe angulata</name>
    <dbReference type="NCBI Taxonomy" id="980116"/>
    <lineage>
        <taxon>Eukaryota</taxon>
        <taxon>Fungi</taxon>
        <taxon>Dikarya</taxon>
        <taxon>Basidiomycota</taxon>
        <taxon>Agaricomycotina</taxon>
        <taxon>Agaricomycetes</taxon>
        <taxon>Agaricomycetidae</taxon>
        <taxon>Agaricales</taxon>
        <taxon>Agaricineae</taxon>
        <taxon>Psathyrellaceae</taxon>
        <taxon>Ephemerocybe</taxon>
    </lineage>
</organism>
<evidence type="ECO:0000313" key="9">
    <source>
        <dbReference type="EMBL" id="KAF6752762.1"/>
    </source>
</evidence>
<dbReference type="Pfam" id="PF24883">
    <property type="entry name" value="NPHP3_N"/>
    <property type="match status" value="1"/>
</dbReference>
<keyword evidence="4" id="KW-0677">Repeat</keyword>
<protein>
    <recommendedName>
        <fullName evidence="8">NACHT domain-containing protein</fullName>
    </recommendedName>
</protein>
<dbReference type="InterPro" id="IPR038630">
    <property type="entry name" value="L24e/L24_sf"/>
</dbReference>
<dbReference type="InterPro" id="IPR036291">
    <property type="entry name" value="NAD(P)-bd_dom_sf"/>
</dbReference>
<dbReference type="InterPro" id="IPR056884">
    <property type="entry name" value="NPHP3-like_N"/>
</dbReference>
<evidence type="ECO:0000256" key="7">
    <source>
        <dbReference type="SAM" id="MobiDB-lite"/>
    </source>
</evidence>
<evidence type="ECO:0000256" key="2">
    <source>
        <dbReference type="ARBA" id="ARBA00022450"/>
    </source>
</evidence>
<dbReference type="InterPro" id="IPR013120">
    <property type="entry name" value="FAR_NAD-bd"/>
</dbReference>
<dbReference type="InterPro" id="IPR051414">
    <property type="entry name" value="Adenylate-forming_Reductase"/>
</dbReference>
<comment type="caution">
    <text evidence="9">The sequence shown here is derived from an EMBL/GenBank/DDBJ whole genome shotgun (WGS) entry which is preliminary data.</text>
</comment>
<feature type="compositionally biased region" description="Low complexity" evidence="7">
    <location>
        <begin position="1691"/>
        <end position="1706"/>
    </location>
</feature>
<comment type="similarity">
    <text evidence="1">Belongs to the eukaryotic ribosomal protein eL24 family.</text>
</comment>
<feature type="compositionally biased region" description="Basic and acidic residues" evidence="7">
    <location>
        <begin position="376"/>
        <end position="386"/>
    </location>
</feature>
<evidence type="ECO:0000256" key="5">
    <source>
        <dbReference type="ARBA" id="ARBA00022980"/>
    </source>
</evidence>
<evidence type="ECO:0000256" key="3">
    <source>
        <dbReference type="ARBA" id="ARBA00022553"/>
    </source>
</evidence>
<reference evidence="9 10" key="1">
    <citation type="submission" date="2020-07" db="EMBL/GenBank/DDBJ databases">
        <title>Comparative genomics of pyrophilous fungi reveals a link between fire events and developmental genes.</title>
        <authorList>
            <consortium name="DOE Joint Genome Institute"/>
            <person name="Steindorff A.S."/>
            <person name="Carver A."/>
            <person name="Calhoun S."/>
            <person name="Stillman K."/>
            <person name="Liu H."/>
            <person name="Lipzen A."/>
            <person name="Pangilinan J."/>
            <person name="Labutti K."/>
            <person name="Bruns T.D."/>
            <person name="Grigoriev I.V."/>
        </authorList>
    </citation>
    <scope>NUCLEOTIDE SEQUENCE [LARGE SCALE GENOMIC DNA]</scope>
    <source>
        <strain evidence="9 10">CBS 144469</strain>
    </source>
</reference>
<feature type="region of interest" description="Disordered" evidence="7">
    <location>
        <begin position="1338"/>
        <end position="1361"/>
    </location>
</feature>
<accession>A0A8H6M639</accession>
<dbReference type="PROSITE" id="PS50837">
    <property type="entry name" value="NACHT"/>
    <property type="match status" value="1"/>
</dbReference>
<dbReference type="Gene3D" id="3.40.50.720">
    <property type="entry name" value="NAD(P)-binding Rossmann-like Domain"/>
    <property type="match status" value="1"/>
</dbReference>
<feature type="region of interest" description="Disordered" evidence="7">
    <location>
        <begin position="677"/>
        <end position="718"/>
    </location>
</feature>
<dbReference type="Pfam" id="PF00501">
    <property type="entry name" value="AMP-binding"/>
    <property type="match status" value="1"/>
</dbReference>
<dbReference type="PANTHER" id="PTHR43439">
    <property type="entry name" value="PHENYLACETATE-COENZYME A LIGASE"/>
    <property type="match status" value="1"/>
</dbReference>
<dbReference type="SUPFAM" id="SSF52540">
    <property type="entry name" value="P-loop containing nucleoside triphosphate hydrolases"/>
    <property type="match status" value="1"/>
</dbReference>
<keyword evidence="6" id="KW-0687">Ribonucleoprotein</keyword>
<keyword evidence="3" id="KW-0597">Phosphoprotein</keyword>
<feature type="region of interest" description="Disordered" evidence="7">
    <location>
        <begin position="1980"/>
        <end position="2010"/>
    </location>
</feature>
<feature type="compositionally biased region" description="Basic and acidic residues" evidence="7">
    <location>
        <begin position="1291"/>
        <end position="1301"/>
    </location>
</feature>
<dbReference type="Pfam" id="PF18885">
    <property type="entry name" value="DUF5648"/>
    <property type="match status" value="1"/>
</dbReference>
<evidence type="ECO:0000256" key="1">
    <source>
        <dbReference type="ARBA" id="ARBA00005647"/>
    </source>
</evidence>
<evidence type="ECO:0000313" key="10">
    <source>
        <dbReference type="Proteomes" id="UP000521943"/>
    </source>
</evidence>
<dbReference type="OrthoDB" id="429813at2759"/>
<dbReference type="Proteomes" id="UP000521943">
    <property type="component" value="Unassembled WGS sequence"/>
</dbReference>
<dbReference type="Gene3D" id="3.40.50.300">
    <property type="entry name" value="P-loop containing nucleotide triphosphate hydrolases"/>
    <property type="match status" value="1"/>
</dbReference>
<feature type="compositionally biased region" description="Low complexity" evidence="7">
    <location>
        <begin position="1640"/>
        <end position="1663"/>
    </location>
</feature>
<keyword evidence="10" id="KW-1185">Reference proteome</keyword>
<dbReference type="EMBL" id="JACGCI010000042">
    <property type="protein sequence ID" value="KAF6752762.1"/>
    <property type="molecule type" value="Genomic_DNA"/>
</dbReference>
<dbReference type="InterPro" id="IPR007111">
    <property type="entry name" value="NACHT_NTPase"/>
</dbReference>
<keyword evidence="2" id="KW-0596">Phosphopantetheine</keyword>
<dbReference type="InterPro" id="IPR000873">
    <property type="entry name" value="AMP-dep_synth/lig_dom"/>
</dbReference>
<evidence type="ECO:0000256" key="4">
    <source>
        <dbReference type="ARBA" id="ARBA00022737"/>
    </source>
</evidence>
<dbReference type="Pfam" id="PF01246">
    <property type="entry name" value="Ribosomal_L24e"/>
    <property type="match status" value="1"/>
</dbReference>
<gene>
    <name evidence="9" type="ORF">DFP72DRAFT_1046939</name>
</gene>
<dbReference type="Pfam" id="PF07103">
    <property type="entry name" value="DUF1365"/>
    <property type="match status" value="1"/>
</dbReference>
<dbReference type="Gene3D" id="2.30.170.20">
    <property type="entry name" value="Ribosomal protein L24e"/>
    <property type="match status" value="1"/>
</dbReference>
<feature type="domain" description="NACHT" evidence="8">
    <location>
        <begin position="2368"/>
        <end position="2523"/>
    </location>
</feature>
<feature type="region of interest" description="Disordered" evidence="7">
    <location>
        <begin position="1267"/>
        <end position="1301"/>
    </location>
</feature>
<feature type="compositionally biased region" description="Basic and acidic residues" evidence="7">
    <location>
        <begin position="1343"/>
        <end position="1361"/>
    </location>
</feature>
<evidence type="ECO:0000256" key="6">
    <source>
        <dbReference type="ARBA" id="ARBA00023274"/>
    </source>
</evidence>
<dbReference type="GO" id="GO:1990904">
    <property type="term" value="C:ribonucleoprotein complex"/>
    <property type="evidence" value="ECO:0007669"/>
    <property type="project" value="UniProtKB-KW"/>
</dbReference>
<sequence>MQRKRTCLVLADVSTDSVADPTPSTAQIEARKAPLTCGNSSHAVPLYRSFNERSLDHFYTTSLTEHHNAFQNLGYTDEGIAGYLFTTQEQHTVPLYRLYSGGTVDHFYTTDVAERNNARDRLGYTDEGIAGLWNGGWTDHFYTMSYPERENAAHLLHHLSFGGLPTNLLIAIVAFYAPECTKHVICYGGCRVWTIRAQDRQERRRHPNKPLKDTSQDHIRHNCQLSRSKSTNLKLDGLTWFWMTLGSGLPKPRRMLIPAFPPVLKVEIDSFSGYRIYPSKGKLFVRGDSKVFRFASSKNASLFLQRKNPRKIAWTVVYRRMHKKGITEEVAKKRSRRTVKHQRGIVGADLATIAAKRDQTSAVRQQARLAAITKAKTEKKEKEAKKVKPATRTSAPSGPKVSKQQMKGGKVPTTTRCANINVVKTGHRQVGAKMPVGARPAFSWSVKIFGCNPGWALNSNMKWALFSVIHKATQSGENHWAVSSHRPGERNLLLGGENHWALVANICSIPRSSYRLTASTAMVFVKPPLDGSLSMVEIYDFHWWNNPNHPLFKYERFVDGMTGNTEVETITWAHAVRAIHNAVAYVERVCTNQSGSAMPQGSVIAILANLDTFTYFVLIAGIMRAGYIPLPISPRNPAASIVHLLRETGARHLLASSDPGIQRLGEAVALTFNNSLGGGAGQRDTGSRTASAAGSPLTPDNVPHHGLGLAGPPTPRVTPGPPLLDGLQFSPAPTFDFLFDGFDDSFEPPRPVPHTPSEDTVLILHSSGTMSLPKPIHFNSVINTFNGQTVDPKGDFSSQVWSCHSIPMFHAMGVVLMTWTMAVGFTISSFPPEALHILPNPDRLLASACASGSDTLLCAPSYLEFYAGAPLYADTGDYLSSLGVRLCPFYGATEFGIPIDVPAEPEGSLEDWEYFQLSTRRYEVELIPSHEDVFLLVILAEPFKRSHVLNYYWKSEKMYNTMDLLQRHPTKPYLWRVYGRADEQITHSTLEKTNPVPIELRLKKHPKILNAMVFGQGRPLPGVLIEIRPEFLPKSNPAPSPVQLSQVQSPSLACEREKLLNEIWFYMDQINEFSPTHSRVVQDMLLLADPSKPFIITAKGTAKKETVLKGYEKEIEEAYQAAQFGSLMPGVPSPEAWEFEECLELVRRIVCGIMQEDDLCSTCDPDDVKGNGRQSSVIGDDADLIAMGCDSIKVARIKNTILSALHHGAKVSCRRVPHNIVYANPTIRKLGTYVGKIVVQGHGLVPGGVLSQRIAEMEDMVRRYTQNVPGRAPGIRKGRRGRGRGQGQSRAGERDEGNKKGEVVLLTGSTGATAAHILERLVNDQNVVKVYVLNRPDKHRRCQNPEHKPSDSASDTDHRTPAERHEGVFNLYGLDSSVLMSDKVIFLEAQLPEYFLGLQPATYVRLQMEVTCVIHAGWPSNLSAHLTSLEPLVGGTRNLLDFAIGSRLPTLPRFVFLSTMFIFSNWVGGPRSPEIPNTRPTSALGQGYGESKWVAERVIDIVADEVNRTHSPLEAVIVRVGHVSGGRNGAWDSRAWVPRLVRGAVDVGCLPRAQGDITWIPVHLVAAIILEIALPRPSGSNLAHNNPGSPTNRYFNLTHPNPVSVDVVFSALAHQLGVPLVAYETWLAALHANAALNSGVGGSNSSSSGSSGAAGLAGLPGVSTDPPGSGNSLRIQTSATSTTLHSPSSVASSRTLSPRSLASPSSLSTQNAALPLLDFFRALYKPVKPWSKDKEAFGFPLAQGERSMKASPTLAGLAEMDVGKEVGSWEGHNQSRFRIRKLKWGSWYLFKTLPKLFGSWAEGLRNKYQLISVDVEAMPFASIDTPPNLGISIALLAIVAFTFMSTLYHGKRTQDGTKQPQGYILHASVTHGRYLPVESKHAFTYPALYNLVSLRSLGIWLAECRAEEGVQPEDEALFRYVVLEIHNTFGESHVYVLKVGEGEDEIESKDRGYDHQWTFPRQFHVSPFNDRSGYYTISIRRPTHPPSSPNAISSLDSIESPNRRDRNANANARGDLKLTAILRPTAAYPLSGPGVILRSLVKMPFDLFLTMPRILYQAWILHYGGPKLDVYLRPEMRWPSLRQGSIRTGGGGVKWLAEGLFEKYARWRVESGDQEVVYDGTTLSAKAQDAGRSTLQKLRMRPLLSLLPTFAPLSGAEEKLVPHSLKHGVPIPVPPRHYLDRLASGETNFSWFGVLDYLYILEAINFIVISAQFKLNALERKVFRSFAWQNPWALIQIVLDWSASITAAQLPSGEQHLNRIAPSIWFPAATMSDANGSKSDSQTNKGNNFFQGAREFNVSTQYNIGEQKNIYPGNMGLFDILNPIPDASYTRNRKLSPPDSSCLPGTRETIIQRVASWADSSTLLNNSHVMWLYGYVGCGKSAIAQSVAEKYARKGRLAGSFFFFRAAGDRSRTGRLAATLASQVATAIPSTARIIEAAVRGDSSLLHPTTSLSTQLQRLVFDPIKASKWDRMGLNLVRGPFLIVIDGLDECADREEVTSFIEHMLDFFKLNPRIPLRILITSRVEEHIRTHLADNKVLLVNLVDHTSLEDIASALRLIFAQAAKHSRIIQAFRGGEWPAPEDLQQLVKHTGCSFIFMSTIAKFILDPSDDTLTPMDRLPLALNINPGLDGLYAQALSRAEHLPHFSAIISTITVVKEPLSIVEIADLLKIETFEVIRVLVNLHAILQVPGDDTTPVTMCHISLQDFLTKPTRSGRFCVDASPQHEEIVRLCMDVLAEHSSASQHPAYRYARDWIHFHLSRIQISAARAYDGIRLVLSHAKKLAPMHFRLIAATYALVDPETLPNEAELALTVNDMGRFPVDPWDDLTLYAQLCRSVPHLDTLGAIAYALKAVNDACDFNARHRVPLIWPELEPLRLNAYLPTYRPLVSYHYDIVLLGVTHLVRSNPHPEFGAIGAGDITCLADADDSRQSPLVFSWFFLSWAHHLSAALENDESIGWGDLTREHPVAKGTWTNIERKTSAIKRLLNFLTGQRGSPRKAQFIEGVKGAVELVKTKYPGKSLPKRRWGWVQRSDNDIMLFQLLKKRSKQVTILELLSGLEQLVECLEEKGCDHSHEQIWGLMRCPVLPFNWIGSSER</sequence>
<dbReference type="Pfam" id="PF07993">
    <property type="entry name" value="NAD_binding_4"/>
    <property type="match status" value="1"/>
</dbReference>
<dbReference type="SUPFAM" id="SSF57716">
    <property type="entry name" value="Glucocorticoid receptor-like (DNA-binding domain)"/>
    <property type="match status" value="1"/>
</dbReference>
<dbReference type="CDD" id="cd00472">
    <property type="entry name" value="Ribosomal_L24e_L24"/>
    <property type="match status" value="1"/>
</dbReference>
<dbReference type="FunFam" id="2.30.170.20:FF:000002">
    <property type="entry name" value="60S ribosomal protein L24"/>
    <property type="match status" value="1"/>
</dbReference>
<feature type="compositionally biased region" description="Polar residues" evidence="7">
    <location>
        <begin position="1669"/>
        <end position="1690"/>
    </location>
</feature>
<dbReference type="InterPro" id="IPR042099">
    <property type="entry name" value="ANL_N_sf"/>
</dbReference>